<protein>
    <recommendedName>
        <fullName evidence="4">Fatty acyl-CoA reductase</fullName>
        <ecNumber evidence="4">1.2.1.84</ecNumber>
    </recommendedName>
</protein>
<evidence type="ECO:0000259" key="5">
    <source>
        <dbReference type="Pfam" id="PF03015"/>
    </source>
</evidence>
<evidence type="ECO:0000259" key="6">
    <source>
        <dbReference type="Pfam" id="PF07993"/>
    </source>
</evidence>
<dbReference type="GO" id="GO:0005777">
    <property type="term" value="C:peroxisome"/>
    <property type="evidence" value="ECO:0007669"/>
    <property type="project" value="TreeGrafter"/>
</dbReference>
<dbReference type="EC" id="1.2.1.84" evidence="4"/>
<proteinExistence type="inferred from homology"/>
<feature type="domain" description="Thioester reductase (TE)" evidence="6">
    <location>
        <begin position="3"/>
        <end position="93"/>
    </location>
</feature>
<accession>A0A8J2LV76</accession>
<dbReference type="GO" id="GO:0102965">
    <property type="term" value="F:alcohol-forming long-chain fatty acyl-CoA reductase activity"/>
    <property type="evidence" value="ECO:0007669"/>
    <property type="project" value="UniProtKB-EC"/>
</dbReference>
<feature type="non-terminal residue" evidence="7">
    <location>
        <position position="1"/>
    </location>
</feature>
<keyword evidence="2 4" id="KW-0444">Lipid biosynthesis</keyword>
<dbReference type="InterPro" id="IPR033640">
    <property type="entry name" value="FAR_C"/>
</dbReference>
<evidence type="ECO:0000313" key="8">
    <source>
        <dbReference type="Proteomes" id="UP000708208"/>
    </source>
</evidence>
<dbReference type="Pfam" id="PF07993">
    <property type="entry name" value="NAD_binding_4"/>
    <property type="match status" value="1"/>
</dbReference>
<dbReference type="GO" id="GO:0080019">
    <property type="term" value="F:alcohol-forming very long-chain fatty acyl-CoA reductase activity"/>
    <property type="evidence" value="ECO:0007669"/>
    <property type="project" value="InterPro"/>
</dbReference>
<dbReference type="InterPro" id="IPR026055">
    <property type="entry name" value="FAR"/>
</dbReference>
<comment type="catalytic activity">
    <reaction evidence="4">
        <text>a long-chain fatty acyl-CoA + 2 NADPH + 2 H(+) = a long-chain primary fatty alcohol + 2 NADP(+) + CoA</text>
        <dbReference type="Rhea" id="RHEA:52716"/>
        <dbReference type="ChEBI" id="CHEBI:15378"/>
        <dbReference type="ChEBI" id="CHEBI:57287"/>
        <dbReference type="ChEBI" id="CHEBI:57783"/>
        <dbReference type="ChEBI" id="CHEBI:58349"/>
        <dbReference type="ChEBI" id="CHEBI:77396"/>
        <dbReference type="ChEBI" id="CHEBI:83139"/>
        <dbReference type="EC" id="1.2.1.84"/>
    </reaction>
</comment>
<keyword evidence="4" id="KW-0472">Membrane</keyword>
<dbReference type="Proteomes" id="UP000708208">
    <property type="component" value="Unassembled WGS sequence"/>
</dbReference>
<evidence type="ECO:0000256" key="4">
    <source>
        <dbReference type="RuleBase" id="RU363097"/>
    </source>
</evidence>
<keyword evidence="4" id="KW-1133">Transmembrane helix</keyword>
<evidence type="ECO:0000256" key="1">
    <source>
        <dbReference type="ARBA" id="ARBA00005928"/>
    </source>
</evidence>
<comment type="function">
    <text evidence="4">Catalyzes the reduction of fatty acyl-CoA to fatty alcohols.</text>
</comment>
<dbReference type="OrthoDB" id="429813at2759"/>
<name>A0A8J2LV76_9HEXA</name>
<keyword evidence="4" id="KW-0560">Oxidoreductase</keyword>
<dbReference type="InterPro" id="IPR013120">
    <property type="entry name" value="FAR_NAD-bd"/>
</dbReference>
<keyword evidence="3 4" id="KW-0443">Lipid metabolism</keyword>
<dbReference type="GO" id="GO:0035336">
    <property type="term" value="P:long-chain fatty-acyl-CoA metabolic process"/>
    <property type="evidence" value="ECO:0007669"/>
    <property type="project" value="TreeGrafter"/>
</dbReference>
<dbReference type="PANTHER" id="PTHR11011:SF116">
    <property type="entry name" value="FATTY ACYL-COA REDUCTASE CG5065-RELATED"/>
    <property type="match status" value="1"/>
</dbReference>
<dbReference type="PANTHER" id="PTHR11011">
    <property type="entry name" value="MALE STERILITY PROTEIN 2-RELATED"/>
    <property type="match status" value="1"/>
</dbReference>
<dbReference type="CDD" id="cd09071">
    <property type="entry name" value="FAR_C"/>
    <property type="match status" value="1"/>
</dbReference>
<evidence type="ECO:0000256" key="3">
    <source>
        <dbReference type="ARBA" id="ARBA00023098"/>
    </source>
</evidence>
<comment type="caution">
    <text evidence="7">The sequence shown here is derived from an EMBL/GenBank/DDBJ whole genome shotgun (WGS) entry which is preliminary data.</text>
</comment>
<feature type="transmembrane region" description="Helical" evidence="4">
    <location>
        <begin position="273"/>
        <end position="296"/>
    </location>
</feature>
<keyword evidence="4" id="KW-0521">NADP</keyword>
<gene>
    <name evidence="7" type="ORF">AFUS01_LOCUS38650</name>
</gene>
<dbReference type="EMBL" id="CAJVCH010548652">
    <property type="protein sequence ID" value="CAG7828741.1"/>
    <property type="molecule type" value="Genomic_DNA"/>
</dbReference>
<comment type="similarity">
    <text evidence="1 4">Belongs to the fatty acyl-CoA reductase family.</text>
</comment>
<feature type="domain" description="Fatty acyl-CoA reductase C-terminal" evidence="5">
    <location>
        <begin position="166"/>
        <end position="258"/>
    </location>
</feature>
<evidence type="ECO:0000313" key="7">
    <source>
        <dbReference type="EMBL" id="CAG7828741.1"/>
    </source>
</evidence>
<keyword evidence="8" id="KW-1185">Reference proteome</keyword>
<dbReference type="Pfam" id="PF03015">
    <property type="entry name" value="Sterile"/>
    <property type="match status" value="1"/>
</dbReference>
<dbReference type="AlphaFoldDB" id="A0A8J2LV76"/>
<sequence length="300" mass="34961">LMADFPNTYCYSKCMGEKLVQDLWRPEMPMCIVRPSIVIATSEEEPVSGWVDNYNHLSGLLIAAGMGIIRVFYTSLFDARVDVIPLDHVVSLIVAAAWKTGTTPNTSNDLKVYNCCSGPDNPFIPCVTVPWAYEAFWICPPENVYWYPWQYVTQNETLFRLLDKIFHLFPAHLIDFSAKLSGKEPKMVAVYNRMQAQFKSLQFFMNNLWNFSTENTKGLYASMNPTDKQMFMFNMSALDWKKYMYNYVWGMKKYTLKESEKGHEASRRNLRRLYVVHQVTNLVLVVLLSWLLYLFIQALY</sequence>
<organism evidence="7 8">
    <name type="scientific">Allacma fusca</name>
    <dbReference type="NCBI Taxonomy" id="39272"/>
    <lineage>
        <taxon>Eukaryota</taxon>
        <taxon>Metazoa</taxon>
        <taxon>Ecdysozoa</taxon>
        <taxon>Arthropoda</taxon>
        <taxon>Hexapoda</taxon>
        <taxon>Collembola</taxon>
        <taxon>Symphypleona</taxon>
        <taxon>Sminthuridae</taxon>
        <taxon>Allacma</taxon>
    </lineage>
</organism>
<keyword evidence="4" id="KW-0812">Transmembrane</keyword>
<evidence type="ECO:0000256" key="2">
    <source>
        <dbReference type="ARBA" id="ARBA00022516"/>
    </source>
</evidence>
<reference evidence="7" key="1">
    <citation type="submission" date="2021-06" db="EMBL/GenBank/DDBJ databases">
        <authorList>
            <person name="Hodson N. C."/>
            <person name="Mongue J. A."/>
            <person name="Jaron S. K."/>
        </authorList>
    </citation>
    <scope>NUCLEOTIDE SEQUENCE</scope>
</reference>